<dbReference type="Proteomes" id="UP000320475">
    <property type="component" value="Unassembled WGS sequence"/>
</dbReference>
<dbReference type="GO" id="GO:0004843">
    <property type="term" value="F:cysteine-type deubiquitinase activity"/>
    <property type="evidence" value="ECO:0007669"/>
    <property type="project" value="UniProtKB-UniRule"/>
</dbReference>
<protein>
    <recommendedName>
        <fullName evidence="9 13">Ubiquitin carboxyl-terminal hydrolase</fullName>
        <ecNumber evidence="9 13">3.4.19.12</ecNumber>
    </recommendedName>
</protein>
<evidence type="ECO:0000256" key="2">
    <source>
        <dbReference type="ARBA" id="ARBA00004123"/>
    </source>
</evidence>
<feature type="domain" description="UCH catalytic" evidence="15">
    <location>
        <begin position="8"/>
        <end position="219"/>
    </location>
</feature>
<dbReference type="InterPro" id="IPR017390">
    <property type="entry name" value="Ubiquitinyl_hydrolase_UCH37"/>
</dbReference>
<reference evidence="18 19" key="1">
    <citation type="journal article" date="2019" name="Sci. Rep.">
        <title>Comparative genomics of chytrid fungi reveal insights into the obligate biotrophic and pathogenic lifestyle of Synchytrium endobioticum.</title>
        <authorList>
            <person name="van de Vossenberg B.T.L.H."/>
            <person name="Warris S."/>
            <person name="Nguyen H.D.T."/>
            <person name="van Gent-Pelzer M.P.E."/>
            <person name="Joly D.L."/>
            <person name="van de Geest H.C."/>
            <person name="Bonants P.J.M."/>
            <person name="Smith D.S."/>
            <person name="Levesque C.A."/>
            <person name="van der Lee T.A.J."/>
        </authorList>
    </citation>
    <scope>NUCLEOTIDE SEQUENCE [LARGE SCALE GENOMIC DNA]</scope>
    <source>
        <strain evidence="17 19">LEV6574</strain>
        <strain evidence="16 18">MB42</strain>
    </source>
</reference>
<evidence type="ECO:0000256" key="1">
    <source>
        <dbReference type="ARBA" id="ARBA00000707"/>
    </source>
</evidence>
<feature type="region of interest" description="Disordered" evidence="14">
    <location>
        <begin position="286"/>
        <end position="316"/>
    </location>
</feature>
<sequence length="316" mass="35447">MDVDGAGNWSTIESDPGVFSELVENFGVHGFEFQEIWDLESLERENPLGIIFLFKYIPSAPSGLVQEDAPGVFFAKQVINNACATQAIISILLNRSDIDPGPILSEFKAFTAEFPPDMRGYALSNSDQIRTIHNSFAKSDPFISDQTKDPEEEEDAFHFISYLPINGALYELDGLRSGPILHGQCDEKAWIKTVKPIIERRIGEYASEEIRFNMIALVKSKRAEIRKQLGTASESEQHTLQDMLALEEEKWSKWRSENSRRKHNWIAFAVELLKQLAAKGQLDAGIANGQESSKKREQLSKEKAIAHAGSTTNDTK</sequence>
<evidence type="ECO:0000256" key="14">
    <source>
        <dbReference type="SAM" id="MobiDB-lite"/>
    </source>
</evidence>
<evidence type="ECO:0000256" key="3">
    <source>
        <dbReference type="ARBA" id="ARBA00009326"/>
    </source>
</evidence>
<dbReference type="STRING" id="286115.A0A507CI08"/>
<evidence type="ECO:0000256" key="7">
    <source>
        <dbReference type="ARBA" id="ARBA00022807"/>
    </source>
</evidence>
<dbReference type="GO" id="GO:0005737">
    <property type="term" value="C:cytoplasm"/>
    <property type="evidence" value="ECO:0007669"/>
    <property type="project" value="TreeGrafter"/>
</dbReference>
<dbReference type="InterPro" id="IPR036959">
    <property type="entry name" value="Peptidase_C12_UCH_sf"/>
</dbReference>
<dbReference type="PANTHER" id="PTHR10589">
    <property type="entry name" value="UBIQUITIN CARBOXYL-TERMINAL HYDROLASE"/>
    <property type="match status" value="1"/>
</dbReference>
<keyword evidence="8" id="KW-0539">Nucleus</keyword>
<dbReference type="InterPro" id="IPR038765">
    <property type="entry name" value="Papain-like_cys_pep_sf"/>
</dbReference>
<accession>A0A507CI08</accession>
<dbReference type="Pfam" id="PF18031">
    <property type="entry name" value="UCH_C"/>
    <property type="match status" value="1"/>
</dbReference>
<dbReference type="CDD" id="cd09617">
    <property type="entry name" value="Peptidase_C12_UCH37_BAP1"/>
    <property type="match status" value="1"/>
</dbReference>
<evidence type="ECO:0000256" key="6">
    <source>
        <dbReference type="ARBA" id="ARBA00022801"/>
    </source>
</evidence>
<evidence type="ECO:0000256" key="11">
    <source>
        <dbReference type="PIRSR" id="PIRSR038120-2"/>
    </source>
</evidence>
<feature type="site" description="Important for enzyme activity" evidence="11 12">
    <location>
        <position position="173"/>
    </location>
</feature>
<dbReference type="InterPro" id="IPR041507">
    <property type="entry name" value="UCH_C"/>
</dbReference>
<organism evidence="16 18">
    <name type="scientific">Synchytrium endobioticum</name>
    <dbReference type="NCBI Taxonomy" id="286115"/>
    <lineage>
        <taxon>Eukaryota</taxon>
        <taxon>Fungi</taxon>
        <taxon>Fungi incertae sedis</taxon>
        <taxon>Chytridiomycota</taxon>
        <taxon>Chytridiomycota incertae sedis</taxon>
        <taxon>Chytridiomycetes</taxon>
        <taxon>Synchytriales</taxon>
        <taxon>Synchytriaceae</taxon>
        <taxon>Synchytrium</taxon>
    </lineage>
</organism>
<dbReference type="Proteomes" id="UP000317494">
    <property type="component" value="Unassembled WGS sequence"/>
</dbReference>
<dbReference type="EMBL" id="QEAN01000357">
    <property type="protein sequence ID" value="TPX39252.1"/>
    <property type="molecule type" value="Genomic_DNA"/>
</dbReference>
<evidence type="ECO:0000256" key="8">
    <source>
        <dbReference type="ARBA" id="ARBA00023242"/>
    </source>
</evidence>
<feature type="active site" description="Proton donor" evidence="10 12">
    <location>
        <position position="158"/>
    </location>
</feature>
<evidence type="ECO:0000313" key="18">
    <source>
        <dbReference type="Proteomes" id="UP000317494"/>
    </source>
</evidence>
<dbReference type="SUPFAM" id="SSF54001">
    <property type="entry name" value="Cysteine proteinases"/>
    <property type="match status" value="1"/>
</dbReference>
<dbReference type="Gene3D" id="3.40.532.10">
    <property type="entry name" value="Peptidase C12, ubiquitin carboxyl-terminal hydrolase"/>
    <property type="match status" value="1"/>
</dbReference>
<dbReference type="PIRSF" id="PIRSF038120">
    <property type="entry name" value="Ubiquitinyl_hydrolase_UCH37"/>
    <property type="match status" value="1"/>
</dbReference>
<feature type="site" description="Transition state stabilizer" evidence="12">
    <location>
        <position position="77"/>
    </location>
</feature>
<evidence type="ECO:0000256" key="13">
    <source>
        <dbReference type="RuleBase" id="RU361215"/>
    </source>
</evidence>
<name>A0A507CI08_9FUNG</name>
<dbReference type="Pfam" id="PF01088">
    <property type="entry name" value="Peptidase_C12"/>
    <property type="match status" value="1"/>
</dbReference>
<dbReference type="PRINTS" id="PR00707">
    <property type="entry name" value="UBCTHYDRLASE"/>
</dbReference>
<evidence type="ECO:0000256" key="12">
    <source>
        <dbReference type="PROSITE-ProRule" id="PRU01393"/>
    </source>
</evidence>
<evidence type="ECO:0000256" key="5">
    <source>
        <dbReference type="ARBA" id="ARBA00022786"/>
    </source>
</evidence>
<comment type="caution">
    <text evidence="16">The sequence shown here is derived from an EMBL/GenBank/DDBJ whole genome shotgun (WGS) entry which is preliminary data.</text>
</comment>
<comment type="subcellular location">
    <subcellularLocation>
        <location evidence="2">Nucleus</location>
    </subcellularLocation>
</comment>
<dbReference type="EMBL" id="QEAM01000012">
    <property type="protein sequence ID" value="TPX50834.1"/>
    <property type="molecule type" value="Genomic_DNA"/>
</dbReference>
<proteinExistence type="inferred from homology"/>
<dbReference type="PROSITE" id="PS52048">
    <property type="entry name" value="UCH_DOMAIN"/>
    <property type="match status" value="1"/>
</dbReference>
<dbReference type="FunFam" id="3.40.532.10:FF:000003">
    <property type="entry name" value="Ubiquitin carboxyl-terminal hydrolase"/>
    <property type="match status" value="1"/>
</dbReference>
<comment type="catalytic activity">
    <reaction evidence="1 9 12 13">
        <text>Thiol-dependent hydrolysis of ester, thioester, amide, peptide and isopeptide bonds formed by the C-terminal Gly of ubiquitin (a 76-residue protein attached to proteins as an intracellular targeting signal).</text>
        <dbReference type="EC" id="3.4.19.12"/>
    </reaction>
</comment>
<evidence type="ECO:0000256" key="4">
    <source>
        <dbReference type="ARBA" id="ARBA00022670"/>
    </source>
</evidence>
<keyword evidence="6 9" id="KW-0378">Hydrolase</keyword>
<keyword evidence="4 9" id="KW-0645">Protease</keyword>
<dbReference type="VEuPathDB" id="FungiDB:SeMB42_g06390"/>
<dbReference type="EC" id="3.4.19.12" evidence="9 13"/>
<dbReference type="PANTHER" id="PTHR10589:SF16">
    <property type="entry name" value="UBIQUITIN CARBOXYL-TERMINAL HYDROLASE ISOZYME L5"/>
    <property type="match status" value="1"/>
</dbReference>
<evidence type="ECO:0000313" key="16">
    <source>
        <dbReference type="EMBL" id="TPX39252.1"/>
    </source>
</evidence>
<evidence type="ECO:0000313" key="17">
    <source>
        <dbReference type="EMBL" id="TPX50834.1"/>
    </source>
</evidence>
<dbReference type="GO" id="GO:0005634">
    <property type="term" value="C:nucleus"/>
    <property type="evidence" value="ECO:0007669"/>
    <property type="project" value="UniProtKB-SubCell"/>
</dbReference>
<dbReference type="OrthoDB" id="1924260at2759"/>
<evidence type="ECO:0000256" key="9">
    <source>
        <dbReference type="PIRNR" id="PIRNR038120"/>
    </source>
</evidence>
<keyword evidence="18" id="KW-1185">Reference proteome</keyword>
<keyword evidence="5 9" id="KW-0833">Ubl conjugation pathway</keyword>
<dbReference type="AlphaFoldDB" id="A0A507CI08"/>
<evidence type="ECO:0000313" key="19">
    <source>
        <dbReference type="Proteomes" id="UP000320475"/>
    </source>
</evidence>
<dbReference type="InterPro" id="IPR001578">
    <property type="entry name" value="Peptidase_C12_UCH"/>
</dbReference>
<feature type="compositionally biased region" description="Basic and acidic residues" evidence="14">
    <location>
        <begin position="292"/>
        <end position="305"/>
    </location>
</feature>
<comment type="similarity">
    <text evidence="3 9 12 13">Belongs to the peptidase C12 family.</text>
</comment>
<evidence type="ECO:0000256" key="10">
    <source>
        <dbReference type="PIRSR" id="PIRSR038120-1"/>
    </source>
</evidence>
<gene>
    <name evidence="17" type="ORF">SeLEV6574_g00649</name>
    <name evidence="16" type="ORF">SeMB42_g06390</name>
</gene>
<keyword evidence="7 9" id="KW-0788">Thiol protease</keyword>
<feature type="active site" description="Nucleophile" evidence="10 12">
    <location>
        <position position="83"/>
    </location>
</feature>
<dbReference type="GO" id="GO:0006511">
    <property type="term" value="P:ubiquitin-dependent protein catabolic process"/>
    <property type="evidence" value="ECO:0007669"/>
    <property type="project" value="UniProtKB-UniRule"/>
</dbReference>
<evidence type="ECO:0000259" key="15">
    <source>
        <dbReference type="PROSITE" id="PS52048"/>
    </source>
</evidence>
<dbReference type="GO" id="GO:0016579">
    <property type="term" value="P:protein deubiquitination"/>
    <property type="evidence" value="ECO:0007669"/>
    <property type="project" value="InterPro"/>
</dbReference>